<name>A0A517PZ57_9PLAN</name>
<evidence type="ECO:0000313" key="2">
    <source>
        <dbReference type="EMBL" id="QDT24674.1"/>
    </source>
</evidence>
<gene>
    <name evidence="2" type="ORF">HG66A1_65090</name>
</gene>
<keyword evidence="3" id="KW-1185">Reference proteome</keyword>
<dbReference type="EMBL" id="CP036266">
    <property type="protein sequence ID" value="QDT24674.1"/>
    <property type="molecule type" value="Genomic_DNA"/>
</dbReference>
<accession>A0A517PZ57</accession>
<dbReference type="RefSeq" id="WP_145193550.1">
    <property type="nucleotide sequence ID" value="NZ_CP036266.1"/>
</dbReference>
<dbReference type="Proteomes" id="UP000320421">
    <property type="component" value="Chromosome"/>
</dbReference>
<feature type="domain" description="Knr4/Smi1-like" evidence="1">
    <location>
        <begin position="19"/>
        <end position="137"/>
    </location>
</feature>
<dbReference type="Pfam" id="PF14568">
    <property type="entry name" value="SUKH_6"/>
    <property type="match status" value="1"/>
</dbReference>
<evidence type="ECO:0000259" key="1">
    <source>
        <dbReference type="SMART" id="SM00860"/>
    </source>
</evidence>
<dbReference type="SUPFAM" id="SSF160631">
    <property type="entry name" value="SMI1/KNR4-like"/>
    <property type="match status" value="1"/>
</dbReference>
<sequence length="145" mass="16548">MSWKEQILKLCSAAEFFPGAKRHEIQQAEAELGVVLPEDLASLLQESNGVEGEYGLGLIWQLERIVQENQAFRENPDFPELYMPFDHLLFFADAGNGDQFAFPIQAGAIRRPDVFVWSHEEDSRTCCAPSLSKYLEWWLTGELLL</sequence>
<protein>
    <submittedName>
        <fullName evidence="2">SMI1 / KNR4 family protein</fullName>
    </submittedName>
</protein>
<evidence type="ECO:0000313" key="3">
    <source>
        <dbReference type="Proteomes" id="UP000320421"/>
    </source>
</evidence>
<dbReference type="InterPro" id="IPR018958">
    <property type="entry name" value="Knr4/Smi1-like_dom"/>
</dbReference>
<dbReference type="AlphaFoldDB" id="A0A517PZ57"/>
<proteinExistence type="predicted"/>
<dbReference type="OrthoDB" id="270691at2"/>
<dbReference type="Gene3D" id="3.40.1580.10">
    <property type="entry name" value="SMI1/KNR4-like"/>
    <property type="match status" value="1"/>
</dbReference>
<dbReference type="InterPro" id="IPR037883">
    <property type="entry name" value="Knr4/Smi1-like_sf"/>
</dbReference>
<reference evidence="2 3" key="1">
    <citation type="submission" date="2019-02" db="EMBL/GenBank/DDBJ databases">
        <title>Deep-cultivation of Planctomycetes and their phenomic and genomic characterization uncovers novel biology.</title>
        <authorList>
            <person name="Wiegand S."/>
            <person name="Jogler M."/>
            <person name="Boedeker C."/>
            <person name="Pinto D."/>
            <person name="Vollmers J."/>
            <person name="Rivas-Marin E."/>
            <person name="Kohn T."/>
            <person name="Peeters S.H."/>
            <person name="Heuer A."/>
            <person name="Rast P."/>
            <person name="Oberbeckmann S."/>
            <person name="Bunk B."/>
            <person name="Jeske O."/>
            <person name="Meyerdierks A."/>
            <person name="Storesund J.E."/>
            <person name="Kallscheuer N."/>
            <person name="Luecker S."/>
            <person name="Lage O.M."/>
            <person name="Pohl T."/>
            <person name="Merkel B.J."/>
            <person name="Hornburger P."/>
            <person name="Mueller R.-W."/>
            <person name="Bruemmer F."/>
            <person name="Labrenz M."/>
            <person name="Spormann A.M."/>
            <person name="Op den Camp H."/>
            <person name="Overmann J."/>
            <person name="Amann R."/>
            <person name="Jetten M.S.M."/>
            <person name="Mascher T."/>
            <person name="Medema M.H."/>
            <person name="Devos D.P."/>
            <person name="Kaster A.-K."/>
            <person name="Ovreas L."/>
            <person name="Rohde M."/>
            <person name="Galperin M.Y."/>
            <person name="Jogler C."/>
        </authorList>
    </citation>
    <scope>NUCLEOTIDE SEQUENCE [LARGE SCALE GENOMIC DNA]</scope>
    <source>
        <strain evidence="2 3">HG66A1</strain>
    </source>
</reference>
<dbReference type="SMART" id="SM00860">
    <property type="entry name" value="SMI1_KNR4"/>
    <property type="match status" value="1"/>
</dbReference>
<organism evidence="2 3">
    <name type="scientific">Gimesia chilikensis</name>
    <dbReference type="NCBI Taxonomy" id="2605989"/>
    <lineage>
        <taxon>Bacteria</taxon>
        <taxon>Pseudomonadati</taxon>
        <taxon>Planctomycetota</taxon>
        <taxon>Planctomycetia</taxon>
        <taxon>Planctomycetales</taxon>
        <taxon>Planctomycetaceae</taxon>
        <taxon>Gimesia</taxon>
    </lineage>
</organism>